<name>A0ABP7G1U2_9MICO</name>
<dbReference type="InterPro" id="IPR017850">
    <property type="entry name" value="Alkaline_phosphatase_core_sf"/>
</dbReference>
<dbReference type="PANTHER" id="PTHR42693:SF33">
    <property type="entry name" value="ARYLSULFATASE"/>
    <property type="match status" value="1"/>
</dbReference>
<dbReference type="Gene3D" id="3.40.720.10">
    <property type="entry name" value="Alkaline Phosphatase, subunit A"/>
    <property type="match status" value="1"/>
</dbReference>
<reference evidence="7" key="1">
    <citation type="journal article" date="2019" name="Int. J. Syst. Evol. Microbiol.">
        <title>The Global Catalogue of Microorganisms (GCM) 10K type strain sequencing project: providing services to taxonomists for standard genome sequencing and annotation.</title>
        <authorList>
            <consortium name="The Broad Institute Genomics Platform"/>
            <consortium name="The Broad Institute Genome Sequencing Center for Infectious Disease"/>
            <person name="Wu L."/>
            <person name="Ma J."/>
        </authorList>
    </citation>
    <scope>NUCLEOTIDE SEQUENCE [LARGE SCALE GENOMIC DNA]</scope>
    <source>
        <strain evidence="7">JCM 16950</strain>
    </source>
</reference>
<dbReference type="Gene3D" id="3.30.1120.10">
    <property type="match status" value="1"/>
</dbReference>
<keyword evidence="2" id="KW-0479">Metal-binding</keyword>
<dbReference type="InterPro" id="IPR000917">
    <property type="entry name" value="Sulfatase_N"/>
</dbReference>
<evidence type="ECO:0000313" key="6">
    <source>
        <dbReference type="EMBL" id="GAA3754050.1"/>
    </source>
</evidence>
<evidence type="ECO:0000259" key="5">
    <source>
        <dbReference type="Pfam" id="PF00884"/>
    </source>
</evidence>
<dbReference type="EMBL" id="BAABAF010000001">
    <property type="protein sequence ID" value="GAA3754050.1"/>
    <property type="molecule type" value="Genomic_DNA"/>
</dbReference>
<organism evidence="6 7">
    <name type="scientific">Microbacterium kribbense</name>
    <dbReference type="NCBI Taxonomy" id="433645"/>
    <lineage>
        <taxon>Bacteria</taxon>
        <taxon>Bacillati</taxon>
        <taxon>Actinomycetota</taxon>
        <taxon>Actinomycetes</taxon>
        <taxon>Micrococcales</taxon>
        <taxon>Microbacteriaceae</taxon>
        <taxon>Microbacterium</taxon>
    </lineage>
</organism>
<dbReference type="PROSITE" id="PS00149">
    <property type="entry name" value="SULFATASE_2"/>
    <property type="match status" value="1"/>
</dbReference>
<keyword evidence="7" id="KW-1185">Reference proteome</keyword>
<accession>A0ABP7G1U2</accession>
<dbReference type="RefSeq" id="WP_344779927.1">
    <property type="nucleotide sequence ID" value="NZ_BAABAF010000001.1"/>
</dbReference>
<evidence type="ECO:0000256" key="4">
    <source>
        <dbReference type="ARBA" id="ARBA00022837"/>
    </source>
</evidence>
<protein>
    <submittedName>
        <fullName evidence="6">Arylsulfatase</fullName>
    </submittedName>
</protein>
<dbReference type="InterPro" id="IPR050738">
    <property type="entry name" value="Sulfatase"/>
</dbReference>
<dbReference type="PANTHER" id="PTHR42693">
    <property type="entry name" value="ARYLSULFATASE FAMILY MEMBER"/>
    <property type="match status" value="1"/>
</dbReference>
<evidence type="ECO:0000256" key="3">
    <source>
        <dbReference type="ARBA" id="ARBA00022801"/>
    </source>
</evidence>
<gene>
    <name evidence="6" type="ORF">GCM10022240_03730</name>
</gene>
<sequence>MPIIPESAQEYARGYERFAGTAAELSSQSTPAWTVPPTAGEDAPNVILMLVDDMGFSDIAPFGGEIDTPHLDAVSDDGYRLTNYRTAPMCSPARAALLTGLNPHRAGFATVAHGDAGYPGATLQIADDVPTIAESFRAGGYATFLVGKWHLTKESLLNDAADKSSWPLQRGFDRYFGSMDGFTTLHQPHRLVSDNSPLTVDDFPDDYYLTDDLTDRALGMIKALRASEGHKPFFLYFAHQAVHAPLQAKPGDLDKYRGAYQSGWDHIRDIRFRRQIEQGLFPEGTEPGPRNTAPGAEVAVWDELTPERQDLFARYMETYAAMIDNLDQNLGRLISHLKRIGEYENTIIAFTSDNGATGEGGAAGTRSYFSQFGFHADLPERWQRDVPRDPDLIGGPRAFVHYPRGWAYASNTPFRYYKRDTFEGGVHAPLLLSWPRGLPRRASDDGLRDQFAYVTDLGLTLLDLAGVPRLSRRNGVAAKEVDGVPFARLLRDRSEPSPRTTQYSEMVGNRSLYDGRWKIVTRHLPGTAFTDTEWELYDIAADPTERHDLAAQNPEIVQQMAAQWNREAWHNTVFPLDDDGTTRSFRPSTDLVYEQPVTLYPDTPTLERYRSSKLIRLRDVEIAARFSMAGEDAGVLVAHGDQGGGYVLFIEDGQVCVSYNQFGEMQRIAAPIGPGTHEVVVRFTCRPELAWDVALIVDGQQRARLDDLLQMLGMAPFTGISVGVDRGSPVDWNLHERFRSFPFTGSELEVTYTPGERAAYNPEVIKQVERVVNRMYE</sequence>
<keyword evidence="4" id="KW-0106">Calcium</keyword>
<evidence type="ECO:0000313" key="7">
    <source>
        <dbReference type="Proteomes" id="UP001500540"/>
    </source>
</evidence>
<comment type="caution">
    <text evidence="6">The sequence shown here is derived from an EMBL/GenBank/DDBJ whole genome shotgun (WGS) entry which is preliminary data.</text>
</comment>
<evidence type="ECO:0000256" key="2">
    <source>
        <dbReference type="ARBA" id="ARBA00022723"/>
    </source>
</evidence>
<dbReference type="CDD" id="cd16025">
    <property type="entry name" value="PAS_like"/>
    <property type="match status" value="1"/>
</dbReference>
<dbReference type="PROSITE" id="PS00523">
    <property type="entry name" value="SULFATASE_1"/>
    <property type="match status" value="1"/>
</dbReference>
<dbReference type="SUPFAM" id="SSF53649">
    <property type="entry name" value="Alkaline phosphatase-like"/>
    <property type="match status" value="1"/>
</dbReference>
<dbReference type="Proteomes" id="UP001500540">
    <property type="component" value="Unassembled WGS sequence"/>
</dbReference>
<evidence type="ECO:0000256" key="1">
    <source>
        <dbReference type="ARBA" id="ARBA00008779"/>
    </source>
</evidence>
<feature type="domain" description="Sulfatase N-terminal" evidence="5">
    <location>
        <begin position="44"/>
        <end position="467"/>
    </location>
</feature>
<dbReference type="Pfam" id="PF00884">
    <property type="entry name" value="Sulfatase"/>
    <property type="match status" value="1"/>
</dbReference>
<dbReference type="InterPro" id="IPR024607">
    <property type="entry name" value="Sulfatase_CS"/>
</dbReference>
<keyword evidence="3" id="KW-0378">Hydrolase</keyword>
<proteinExistence type="inferred from homology"/>
<comment type="similarity">
    <text evidence="1">Belongs to the sulfatase family.</text>
</comment>